<evidence type="ECO:0000256" key="1">
    <source>
        <dbReference type="ARBA" id="ARBA00022737"/>
    </source>
</evidence>
<gene>
    <name evidence="2" type="ORF">Harvfovirus37_1</name>
</gene>
<dbReference type="EMBL" id="MK072279">
    <property type="protein sequence ID" value="AYV81487.1"/>
    <property type="molecule type" value="Genomic_DNA"/>
</dbReference>
<name>A0A3G5A2M7_9VIRU</name>
<sequence length="266" mass="28565">INTNSFEKISPVGRDVVEVICGQTYTFIKLSDGTLMSCGCNQFGQLALGDNFNRNVFSEIKNVGKNVAAVTCGDSHTVVGFMDGTLMSCGGNSSGQLGLGDFKNRFLFQKIGSVGKNVVEVKCFADSTMIRFGDGILMSCGNNCVGQLGVGHFESINSFRKIEGIGKNVVEIVYGLLSVFIRFSNGTLMGCGYNIYGVLGLGDYYNRNSFVVICGIPKNIEKVTCGSYHTVITFTDGTLMSCGYNGNGQLGQEGIMKRSTFSVIKM</sequence>
<protein>
    <submittedName>
        <fullName evidence="2">Chromosome condensation regulator</fullName>
    </submittedName>
</protein>
<dbReference type="InterPro" id="IPR000408">
    <property type="entry name" value="Reg_chr_condens"/>
</dbReference>
<organism evidence="2">
    <name type="scientific">Harvfovirus sp</name>
    <dbReference type="NCBI Taxonomy" id="2487768"/>
    <lineage>
        <taxon>Viruses</taxon>
        <taxon>Varidnaviria</taxon>
        <taxon>Bamfordvirae</taxon>
        <taxon>Nucleocytoviricota</taxon>
        <taxon>Megaviricetes</taxon>
        <taxon>Imitervirales</taxon>
        <taxon>Mimiviridae</taxon>
        <taxon>Klosneuvirinae</taxon>
    </lineage>
</organism>
<dbReference type="Pfam" id="PF00415">
    <property type="entry name" value="RCC1"/>
    <property type="match status" value="2"/>
</dbReference>
<feature type="non-terminal residue" evidence="2">
    <location>
        <position position="1"/>
    </location>
</feature>
<dbReference type="InterPro" id="IPR009091">
    <property type="entry name" value="RCC1/BLIP-II"/>
</dbReference>
<dbReference type="PROSITE" id="PS50012">
    <property type="entry name" value="RCC1_3"/>
    <property type="match status" value="2"/>
</dbReference>
<keyword evidence="1" id="KW-0677">Repeat</keyword>
<dbReference type="Gene3D" id="2.130.10.30">
    <property type="entry name" value="Regulator of chromosome condensation 1/beta-lactamase-inhibitor protein II"/>
    <property type="match status" value="2"/>
</dbReference>
<dbReference type="PRINTS" id="PR00633">
    <property type="entry name" value="RCCNDNSATION"/>
</dbReference>
<dbReference type="InterPro" id="IPR051625">
    <property type="entry name" value="Signaling_Regulatory_Domain"/>
</dbReference>
<dbReference type="Pfam" id="PF13540">
    <property type="entry name" value="RCC1_2"/>
    <property type="match status" value="1"/>
</dbReference>
<evidence type="ECO:0000313" key="2">
    <source>
        <dbReference type="EMBL" id="AYV81487.1"/>
    </source>
</evidence>
<dbReference type="PANTHER" id="PTHR22872">
    <property type="entry name" value="BTK-BINDING PROTEIN-RELATED"/>
    <property type="match status" value="1"/>
</dbReference>
<accession>A0A3G5A2M7</accession>
<proteinExistence type="predicted"/>
<reference evidence="2" key="1">
    <citation type="submission" date="2018-10" db="EMBL/GenBank/DDBJ databases">
        <title>Hidden diversity of soil giant viruses.</title>
        <authorList>
            <person name="Schulz F."/>
            <person name="Alteio L."/>
            <person name="Goudeau D."/>
            <person name="Ryan E.M."/>
            <person name="Malmstrom R.R."/>
            <person name="Blanchard J."/>
            <person name="Woyke T."/>
        </authorList>
    </citation>
    <scope>NUCLEOTIDE SEQUENCE</scope>
    <source>
        <strain evidence="2">HAV1</strain>
    </source>
</reference>
<dbReference type="SUPFAM" id="SSF50985">
    <property type="entry name" value="RCC1/BLIP-II"/>
    <property type="match status" value="1"/>
</dbReference>